<dbReference type="InterPro" id="IPR001482">
    <property type="entry name" value="T2SS/T4SS_dom"/>
</dbReference>
<name>A0A2H0DXD5_9BACT</name>
<sequence length="454" mass="50618">MVSNKSLRSAWERYKDISFSTETTAGVLDISNRQIEEGVRQNKTLGDVESGIKQTLSLKKSYRISRIVESILAGAISLKASDVHIEPEESYVRLRFRLNGILTDILRMDLETYGLLLSRLKLLSGLKLNLKKEAQDGRFSIKLEKTDIEIRASSLPGAYGESIVLRILNPETLKISLENLGLDEDVLKVVLREIEKPNGLILNTGPTGSGKTTTLYAFLRKIHRPEIKIITIEDPVEYHLPGIVQTQVNPKKNYNFSSGLRSALRQDPDIIMVGEIRDEETARIAVHASLTGHLVLSTLHTNSAAGTFPRLLDLGIDPKTIGPSVNIAMAQRLIRHLDEGRKKKVPISDKDKVLVEKILSGVADKSKIPQTDYLWVPDTGDENDVAAYAERRGIFEVVVVDEEMEKLISAMPAEREIEELAKKRGLLDMKEDAVIKALKGMTSLEEVKRVIELG</sequence>
<dbReference type="InterPro" id="IPR027417">
    <property type="entry name" value="P-loop_NTPase"/>
</dbReference>
<dbReference type="GO" id="GO:0016887">
    <property type="term" value="F:ATP hydrolysis activity"/>
    <property type="evidence" value="ECO:0007669"/>
    <property type="project" value="TreeGrafter"/>
</dbReference>
<comment type="caution">
    <text evidence="5">The sequence shown here is derived from an EMBL/GenBank/DDBJ whole genome shotgun (WGS) entry which is preliminary data.</text>
</comment>
<protein>
    <recommendedName>
        <fullName evidence="4">Bacterial type II secretion system protein E domain-containing protein</fullName>
    </recommendedName>
</protein>
<dbReference type="PANTHER" id="PTHR30258:SF1">
    <property type="entry name" value="PROTEIN TRANSPORT PROTEIN HOFB HOMOLOG"/>
    <property type="match status" value="1"/>
</dbReference>
<dbReference type="Gene3D" id="3.30.450.90">
    <property type="match status" value="1"/>
</dbReference>
<evidence type="ECO:0000256" key="3">
    <source>
        <dbReference type="ARBA" id="ARBA00022840"/>
    </source>
</evidence>
<keyword evidence="3" id="KW-0067">ATP-binding</keyword>
<evidence type="ECO:0000256" key="1">
    <source>
        <dbReference type="ARBA" id="ARBA00006611"/>
    </source>
</evidence>
<evidence type="ECO:0000313" key="6">
    <source>
        <dbReference type="Proteomes" id="UP000231276"/>
    </source>
</evidence>
<gene>
    <name evidence="5" type="ORF">COW82_02595</name>
</gene>
<dbReference type="GO" id="GO:0005524">
    <property type="term" value="F:ATP binding"/>
    <property type="evidence" value="ECO:0007669"/>
    <property type="project" value="UniProtKB-KW"/>
</dbReference>
<evidence type="ECO:0000259" key="4">
    <source>
        <dbReference type="PROSITE" id="PS00662"/>
    </source>
</evidence>
<proteinExistence type="inferred from homology"/>
<dbReference type="Proteomes" id="UP000231276">
    <property type="component" value="Unassembled WGS sequence"/>
</dbReference>
<dbReference type="PROSITE" id="PS00662">
    <property type="entry name" value="T2SP_E"/>
    <property type="match status" value="1"/>
</dbReference>
<evidence type="ECO:0000313" key="5">
    <source>
        <dbReference type="EMBL" id="PIP86369.1"/>
    </source>
</evidence>
<dbReference type="Gene3D" id="3.40.50.300">
    <property type="entry name" value="P-loop containing nucleotide triphosphate hydrolases"/>
    <property type="match status" value="1"/>
</dbReference>
<reference evidence="5 6" key="1">
    <citation type="submission" date="2017-09" db="EMBL/GenBank/DDBJ databases">
        <title>Depth-based differentiation of microbial function through sediment-hosted aquifers and enrichment of novel symbionts in the deep terrestrial subsurface.</title>
        <authorList>
            <person name="Probst A.J."/>
            <person name="Ladd B."/>
            <person name="Jarett J.K."/>
            <person name="Geller-Mcgrath D.E."/>
            <person name="Sieber C.M."/>
            <person name="Emerson J.B."/>
            <person name="Anantharaman K."/>
            <person name="Thomas B.C."/>
            <person name="Malmstrom R."/>
            <person name="Stieglmeier M."/>
            <person name="Klingl A."/>
            <person name="Woyke T."/>
            <person name="Ryan C.M."/>
            <person name="Banfield J.F."/>
        </authorList>
    </citation>
    <scope>NUCLEOTIDE SEQUENCE [LARGE SCALE GENOMIC DNA]</scope>
    <source>
        <strain evidence="5">CG22_combo_CG10-13_8_21_14_all_43_18</strain>
    </source>
</reference>
<dbReference type="AlphaFoldDB" id="A0A2H0DXD5"/>
<feature type="domain" description="Bacterial type II secretion system protein E" evidence="4">
    <location>
        <begin position="264"/>
        <end position="278"/>
    </location>
</feature>
<organism evidence="5 6">
    <name type="scientific">Candidatus Campbellbacteria bacterium CG22_combo_CG10-13_8_21_14_all_43_18</name>
    <dbReference type="NCBI Taxonomy" id="1974530"/>
    <lineage>
        <taxon>Bacteria</taxon>
        <taxon>Candidatus Campbelliibacteriota</taxon>
    </lineage>
</organism>
<evidence type="ECO:0000256" key="2">
    <source>
        <dbReference type="ARBA" id="ARBA00022741"/>
    </source>
</evidence>
<dbReference type="PANTHER" id="PTHR30258">
    <property type="entry name" value="TYPE II SECRETION SYSTEM PROTEIN GSPE-RELATED"/>
    <property type="match status" value="1"/>
</dbReference>
<comment type="similarity">
    <text evidence="1">Belongs to the GSP E family.</text>
</comment>
<dbReference type="Pfam" id="PF00437">
    <property type="entry name" value="T2SSE"/>
    <property type="match status" value="1"/>
</dbReference>
<dbReference type="SUPFAM" id="SSF52540">
    <property type="entry name" value="P-loop containing nucleoside triphosphate hydrolases"/>
    <property type="match status" value="1"/>
</dbReference>
<accession>A0A2H0DXD5</accession>
<dbReference type="EMBL" id="PCTS01000034">
    <property type="protein sequence ID" value="PIP86369.1"/>
    <property type="molecule type" value="Genomic_DNA"/>
</dbReference>
<dbReference type="CDD" id="cd01129">
    <property type="entry name" value="PulE-GspE-like"/>
    <property type="match status" value="1"/>
</dbReference>
<dbReference type="GO" id="GO:0005886">
    <property type="term" value="C:plasma membrane"/>
    <property type="evidence" value="ECO:0007669"/>
    <property type="project" value="TreeGrafter"/>
</dbReference>
<keyword evidence="2" id="KW-0547">Nucleotide-binding</keyword>